<dbReference type="SUPFAM" id="SSF50156">
    <property type="entry name" value="PDZ domain-like"/>
    <property type="match status" value="1"/>
</dbReference>
<keyword evidence="4" id="KW-0997">Cell inner membrane</keyword>
<protein>
    <submittedName>
        <fullName evidence="11">General secretion pathway protein</fullName>
    </submittedName>
</protein>
<keyword evidence="2" id="KW-0813">Transport</keyword>
<dbReference type="SMART" id="SM00228">
    <property type="entry name" value="PDZ"/>
    <property type="match status" value="1"/>
</dbReference>
<evidence type="ECO:0000313" key="12">
    <source>
        <dbReference type="Proteomes" id="UP000242351"/>
    </source>
</evidence>
<evidence type="ECO:0000256" key="1">
    <source>
        <dbReference type="ARBA" id="ARBA00004533"/>
    </source>
</evidence>
<evidence type="ECO:0000256" key="4">
    <source>
        <dbReference type="ARBA" id="ARBA00022519"/>
    </source>
</evidence>
<comment type="caution">
    <text evidence="11">The sequence shown here is derived from an EMBL/GenBank/DDBJ whole genome shotgun (WGS) entry which is preliminary data.</text>
</comment>
<evidence type="ECO:0000256" key="2">
    <source>
        <dbReference type="ARBA" id="ARBA00022448"/>
    </source>
</evidence>
<keyword evidence="3" id="KW-1003">Cell membrane</keyword>
<keyword evidence="7 9" id="KW-1133">Transmembrane helix</keyword>
<dbReference type="Gene3D" id="2.30.30.830">
    <property type="match status" value="1"/>
</dbReference>
<dbReference type="GO" id="GO:0015031">
    <property type="term" value="P:protein transport"/>
    <property type="evidence" value="ECO:0007669"/>
    <property type="project" value="UniProtKB-KW"/>
</dbReference>
<dbReference type="Gene3D" id="2.30.42.10">
    <property type="match status" value="1"/>
</dbReference>
<dbReference type="InterPro" id="IPR041489">
    <property type="entry name" value="PDZ_6"/>
</dbReference>
<dbReference type="Pfam" id="PF11356">
    <property type="entry name" value="T2SSC"/>
    <property type="match status" value="1"/>
</dbReference>
<reference evidence="11 12" key="1">
    <citation type="submission" date="2017-11" db="EMBL/GenBank/DDBJ databases">
        <authorList>
            <person name="Han C.G."/>
        </authorList>
    </citation>
    <scope>NUCLEOTIDE SEQUENCE [LARGE SCALE GENOMIC DNA]</scope>
    <source>
        <strain evidence="11 12">ANC 5347</strain>
    </source>
</reference>
<name>A0A2H9UPY3_9GAMM</name>
<evidence type="ECO:0000256" key="7">
    <source>
        <dbReference type="ARBA" id="ARBA00022989"/>
    </source>
</evidence>
<dbReference type="Proteomes" id="UP000242351">
    <property type="component" value="Unassembled WGS sequence"/>
</dbReference>
<evidence type="ECO:0000256" key="8">
    <source>
        <dbReference type="ARBA" id="ARBA00023136"/>
    </source>
</evidence>
<proteinExistence type="predicted"/>
<comment type="subcellular location">
    <subcellularLocation>
        <location evidence="1">Cell inner membrane</location>
    </subcellularLocation>
</comment>
<dbReference type="RefSeq" id="WP_100356936.1">
    <property type="nucleotide sequence ID" value="NZ_PGOZ01000001.1"/>
</dbReference>
<feature type="transmembrane region" description="Helical" evidence="9">
    <location>
        <begin position="20"/>
        <end position="43"/>
    </location>
</feature>
<evidence type="ECO:0000313" key="11">
    <source>
        <dbReference type="EMBL" id="PJI33772.1"/>
    </source>
</evidence>
<feature type="domain" description="PDZ" evidence="10">
    <location>
        <begin position="196"/>
        <end position="277"/>
    </location>
</feature>
<sequence length="287" mass="31275">MAISLGDLKNIDLKQANRVAPVVLLLLILYLCWKLAAMFWLLIAPPQTMQLDRVELGSQQAQIPNISAFSLFQESGQTAAGAEAANILLQGVVVASPSYNSSAVLKVNDQVDRYRVGEMLGNSGFELAEVYWDRVILRRATGATQEVLFKGLENGLNQPIVPETPASNTMSAPSSAMNSAAEAQNLPSAQNEIGRAIQQMQENKDQYLHNMGVSASDGGFEITSRTPAALRNRLGLRPGDRILSLNGQTLSQGQTEAQLLEQARREGQVKLEIKRGDQTMTIQQDLK</sequence>
<evidence type="ECO:0000256" key="9">
    <source>
        <dbReference type="SAM" id="Phobius"/>
    </source>
</evidence>
<keyword evidence="6" id="KW-0653">Protein transport</keyword>
<keyword evidence="5 9" id="KW-0812">Transmembrane</keyword>
<evidence type="ECO:0000259" key="10">
    <source>
        <dbReference type="PROSITE" id="PS50106"/>
    </source>
</evidence>
<gene>
    <name evidence="11" type="ORF">CU320_00050</name>
</gene>
<evidence type="ECO:0000256" key="3">
    <source>
        <dbReference type="ARBA" id="ARBA00022475"/>
    </source>
</evidence>
<organism evidence="11 12">
    <name type="scientific">Acinetobacter pseudolwoffii</name>
    <dbReference type="NCBI Taxonomy" id="2053287"/>
    <lineage>
        <taxon>Bacteria</taxon>
        <taxon>Pseudomonadati</taxon>
        <taxon>Pseudomonadota</taxon>
        <taxon>Gammaproteobacteria</taxon>
        <taxon>Moraxellales</taxon>
        <taxon>Moraxellaceae</taxon>
        <taxon>Acinetobacter</taxon>
    </lineage>
</organism>
<accession>A0A2H9UPY3</accession>
<keyword evidence="8 9" id="KW-0472">Membrane</keyword>
<dbReference type="Pfam" id="PF17820">
    <property type="entry name" value="PDZ_6"/>
    <property type="match status" value="1"/>
</dbReference>
<reference evidence="11 12" key="2">
    <citation type="submission" date="2017-12" db="EMBL/GenBank/DDBJ databases">
        <title>Revising the taxonomy of the Acinetobacter lwoffii group: the description of Acinetobacter pseudolwoffii sp. nov. and emended description of Acinetobacter lwoffii.</title>
        <authorList>
            <person name="Nemec A."/>
        </authorList>
    </citation>
    <scope>NUCLEOTIDE SEQUENCE [LARGE SCALE GENOMIC DNA]</scope>
    <source>
        <strain evidence="11 12">ANC 5347</strain>
    </source>
</reference>
<dbReference type="AlphaFoldDB" id="A0A2H9UPY3"/>
<dbReference type="EMBL" id="PGOZ01000001">
    <property type="protein sequence ID" value="PJI33772.1"/>
    <property type="molecule type" value="Genomic_DNA"/>
</dbReference>
<dbReference type="InterPro" id="IPR001478">
    <property type="entry name" value="PDZ"/>
</dbReference>
<dbReference type="InterPro" id="IPR036034">
    <property type="entry name" value="PDZ_sf"/>
</dbReference>
<dbReference type="InterPro" id="IPR024961">
    <property type="entry name" value="T2SS_GspC_N"/>
</dbReference>
<dbReference type="PROSITE" id="PS50106">
    <property type="entry name" value="PDZ"/>
    <property type="match status" value="1"/>
</dbReference>
<dbReference type="GO" id="GO:0005886">
    <property type="term" value="C:plasma membrane"/>
    <property type="evidence" value="ECO:0007669"/>
    <property type="project" value="UniProtKB-SubCell"/>
</dbReference>
<evidence type="ECO:0000256" key="6">
    <source>
        <dbReference type="ARBA" id="ARBA00022927"/>
    </source>
</evidence>
<evidence type="ECO:0000256" key="5">
    <source>
        <dbReference type="ARBA" id="ARBA00022692"/>
    </source>
</evidence>